<dbReference type="GO" id="GO:0004622">
    <property type="term" value="F:phosphatidylcholine lysophospholipase activity"/>
    <property type="evidence" value="ECO:0007669"/>
    <property type="project" value="TreeGrafter"/>
</dbReference>
<accession>A0A150G8R0</accession>
<evidence type="ECO:0008006" key="4">
    <source>
        <dbReference type="Google" id="ProtNLM"/>
    </source>
</evidence>
<proteinExistence type="predicted"/>
<comment type="caution">
    <text evidence="2">The sequence shown here is derived from an EMBL/GenBank/DDBJ whole genome shotgun (WGS) entry which is preliminary data.</text>
</comment>
<protein>
    <recommendedName>
        <fullName evidence="4">SGNH hydrolase-type esterase domain-containing protein</fullName>
    </recommendedName>
</protein>
<organism evidence="2 3">
    <name type="scientific">Gonium pectorale</name>
    <name type="common">Green alga</name>
    <dbReference type="NCBI Taxonomy" id="33097"/>
    <lineage>
        <taxon>Eukaryota</taxon>
        <taxon>Viridiplantae</taxon>
        <taxon>Chlorophyta</taxon>
        <taxon>core chlorophytes</taxon>
        <taxon>Chlorophyceae</taxon>
        <taxon>CS clade</taxon>
        <taxon>Chlamydomonadales</taxon>
        <taxon>Volvocaceae</taxon>
        <taxon>Gonium</taxon>
    </lineage>
</organism>
<dbReference type="Proteomes" id="UP000075714">
    <property type="component" value="Unassembled WGS sequence"/>
</dbReference>
<dbReference type="EMBL" id="LSYV01000052">
    <property type="protein sequence ID" value="KXZ45750.1"/>
    <property type="molecule type" value="Genomic_DNA"/>
</dbReference>
<dbReference type="SUPFAM" id="SSF52266">
    <property type="entry name" value="SGNH hydrolase"/>
    <property type="match status" value="1"/>
</dbReference>
<evidence type="ECO:0000256" key="1">
    <source>
        <dbReference type="SAM" id="MobiDB-lite"/>
    </source>
</evidence>
<reference evidence="3" key="1">
    <citation type="journal article" date="2016" name="Nat. Commun.">
        <title>The Gonium pectorale genome demonstrates co-option of cell cycle regulation during the evolution of multicellularity.</title>
        <authorList>
            <person name="Hanschen E.R."/>
            <person name="Marriage T.N."/>
            <person name="Ferris P.J."/>
            <person name="Hamaji T."/>
            <person name="Toyoda A."/>
            <person name="Fujiyama A."/>
            <person name="Neme R."/>
            <person name="Noguchi H."/>
            <person name="Minakuchi Y."/>
            <person name="Suzuki M."/>
            <person name="Kawai-Toyooka H."/>
            <person name="Smith D.R."/>
            <person name="Sparks H."/>
            <person name="Anderson J."/>
            <person name="Bakaric R."/>
            <person name="Luria V."/>
            <person name="Karger A."/>
            <person name="Kirschner M.W."/>
            <person name="Durand P.M."/>
            <person name="Michod R.E."/>
            <person name="Nozaki H."/>
            <person name="Olson B.J."/>
        </authorList>
    </citation>
    <scope>NUCLEOTIDE SEQUENCE [LARGE SCALE GENOMIC DNA]</scope>
    <source>
        <strain evidence="3">NIES-2863</strain>
    </source>
</reference>
<dbReference type="PANTHER" id="PTHR30383">
    <property type="entry name" value="THIOESTERASE 1/PROTEASE 1/LYSOPHOSPHOLIPASE L1"/>
    <property type="match status" value="1"/>
</dbReference>
<feature type="compositionally biased region" description="Gly residues" evidence="1">
    <location>
        <begin position="316"/>
        <end position="329"/>
    </location>
</feature>
<dbReference type="PANTHER" id="PTHR30383:SF5">
    <property type="entry name" value="SGNH HYDROLASE-TYPE ESTERASE DOMAIN-CONTAINING PROTEIN"/>
    <property type="match status" value="1"/>
</dbReference>
<dbReference type="InterPro" id="IPR036514">
    <property type="entry name" value="SGNH_hydro_sf"/>
</dbReference>
<name>A0A150G8R0_GONPE</name>
<evidence type="ECO:0000313" key="3">
    <source>
        <dbReference type="Proteomes" id="UP000075714"/>
    </source>
</evidence>
<feature type="compositionally biased region" description="Low complexity" evidence="1">
    <location>
        <begin position="277"/>
        <end position="290"/>
    </location>
</feature>
<keyword evidence="3" id="KW-1185">Reference proteome</keyword>
<dbReference type="InterPro" id="IPR051532">
    <property type="entry name" value="Ester_Hydrolysis_Enzymes"/>
</dbReference>
<feature type="region of interest" description="Disordered" evidence="1">
    <location>
        <begin position="271"/>
        <end position="338"/>
    </location>
</feature>
<sequence>MPLGARKPVVLCLGDSNTHGSLAGAWVRDLAASLPGLHFINTGRNGAQTINVHQALDRNLRCATSVGPIVAATLLVGTNDVMMSLALETGDVWGQRFYRYHNGYAGRADSGTFREHLNGLLNSIEGQLAALGAASGLGDCDVSGGGGGGDGPAATAGAAQLPVRVLVLTLPPLGEVLGHLHNLRVDEFNQVIRELVLERQRRQEQRRQAAGGVGGAGAPDGGVLIEEGMASAPEGGAAGAGGSGSSGGGGVVAVEWVLLDLNARCKEAIRQNGGPGDCSNGNNNNSSSMNDAGVSKNGSCGQTAADGRMGDASTSGGSGSGGSNGGTRGGSNSAPYVTPRPRRCVPASYLSVGVGMLVCALRRYLLRIPFDAQAAAAGTTVLSPDCIHLSDAGGRLVAGLLEPELRSLG</sequence>
<gene>
    <name evidence="2" type="ORF">GPECTOR_51g736</name>
</gene>
<dbReference type="OrthoDB" id="543980at2759"/>
<dbReference type="Gene3D" id="3.40.50.1110">
    <property type="entry name" value="SGNH hydrolase"/>
    <property type="match status" value="1"/>
</dbReference>
<evidence type="ECO:0000313" key="2">
    <source>
        <dbReference type="EMBL" id="KXZ45750.1"/>
    </source>
</evidence>
<dbReference type="AlphaFoldDB" id="A0A150G8R0"/>